<name>A0A2K2HC56_9BACT</name>
<keyword evidence="1" id="KW-0413">Isomerase</keyword>
<dbReference type="Proteomes" id="UP000236340">
    <property type="component" value="Unassembled WGS sequence"/>
</dbReference>
<protein>
    <recommendedName>
        <fullName evidence="3">PpiC domain-containing protein</fullName>
    </recommendedName>
</protein>
<organism evidence="4 5">
    <name type="scientific">Geothermobacter hydrogeniphilus</name>
    <dbReference type="NCBI Taxonomy" id="1969733"/>
    <lineage>
        <taxon>Bacteria</taxon>
        <taxon>Pseudomonadati</taxon>
        <taxon>Thermodesulfobacteriota</taxon>
        <taxon>Desulfuromonadia</taxon>
        <taxon>Desulfuromonadales</taxon>
        <taxon>Geothermobacteraceae</taxon>
        <taxon>Geothermobacter</taxon>
    </lineage>
</organism>
<dbReference type="InterPro" id="IPR000297">
    <property type="entry name" value="PPIase_PpiC"/>
</dbReference>
<dbReference type="EMBL" id="PPFX01000008">
    <property type="protein sequence ID" value="PNU20799.1"/>
    <property type="molecule type" value="Genomic_DNA"/>
</dbReference>
<gene>
    <name evidence="4" type="ORF">C2E25_05285</name>
</gene>
<dbReference type="InterPro" id="IPR027304">
    <property type="entry name" value="Trigger_fact/SurA_dom_sf"/>
</dbReference>
<evidence type="ECO:0000313" key="5">
    <source>
        <dbReference type="Proteomes" id="UP000236340"/>
    </source>
</evidence>
<dbReference type="SUPFAM" id="SSF54534">
    <property type="entry name" value="FKBP-like"/>
    <property type="match status" value="1"/>
</dbReference>
<dbReference type="PANTHER" id="PTHR47245:SF2">
    <property type="entry name" value="PEPTIDYL-PROLYL CIS-TRANS ISOMERASE HP_0175-RELATED"/>
    <property type="match status" value="1"/>
</dbReference>
<dbReference type="AlphaFoldDB" id="A0A2K2HC56"/>
<dbReference type="Gene3D" id="1.10.4030.10">
    <property type="entry name" value="Porin chaperone SurA, peptide-binding domain"/>
    <property type="match status" value="1"/>
</dbReference>
<dbReference type="Pfam" id="PF00639">
    <property type="entry name" value="Rotamase"/>
    <property type="match status" value="1"/>
</dbReference>
<dbReference type="Gene3D" id="3.10.50.40">
    <property type="match status" value="1"/>
</dbReference>
<dbReference type="SUPFAM" id="SSF109998">
    <property type="entry name" value="Triger factor/SurA peptide-binding domain-like"/>
    <property type="match status" value="1"/>
</dbReference>
<accession>A0A2K2HC56</accession>
<dbReference type="PANTHER" id="PTHR47245">
    <property type="entry name" value="PEPTIDYLPROLYL ISOMERASE"/>
    <property type="match status" value="1"/>
</dbReference>
<evidence type="ECO:0000259" key="3">
    <source>
        <dbReference type="PROSITE" id="PS50198"/>
    </source>
</evidence>
<dbReference type="InterPro" id="IPR046357">
    <property type="entry name" value="PPIase_dom_sf"/>
</dbReference>
<proteinExistence type="predicted"/>
<dbReference type="Pfam" id="PF13624">
    <property type="entry name" value="SurA_N_3"/>
    <property type="match status" value="1"/>
</dbReference>
<feature type="signal peptide" evidence="2">
    <location>
        <begin position="1"/>
        <end position="25"/>
    </location>
</feature>
<dbReference type="RefSeq" id="WP_103114738.1">
    <property type="nucleotide sequence ID" value="NZ_PPFX01000008.1"/>
</dbReference>
<comment type="caution">
    <text evidence="4">The sequence shown here is derived from an EMBL/GenBank/DDBJ whole genome shotgun (WGS) entry which is preliminary data.</text>
</comment>
<sequence>MIWQRCCRLILASLFVLAISSLCWAAETPRIVAKVGSIPVTVYDLQRRINKIIPLQGSFHSGVSAEKMAKIKSQAYEELIERALKVQYALDEEISVPPGSLKEKMKPYRKRFKTDDELSKALGGETIDEFRAALYRGLLAAAAEKQAVTDKVSVSEERVKRYYQENKSRFMRPRQFHASHILVKVDPSSSKEERAKLKKKAEDLAARAKAGEDFFNLAYYNSDDRSKWVGGDLGLFHEGQSLPEFEAALKKMKPGEIVGPVESLYGYHIIKLHKINPPTQLSYDDMAKTIRLKLEKEDRDQLYEKWMSSLKKKYKVERFLK</sequence>
<feature type="domain" description="PpiC" evidence="3">
    <location>
        <begin position="173"/>
        <end position="274"/>
    </location>
</feature>
<dbReference type="OrthoDB" id="14196at2"/>
<reference evidence="4 5" key="1">
    <citation type="journal article" date="2018" name="Genome Announc.">
        <title>Genome Sequence of Geothermobacter sp. HR-1 Iron Reducer from the Loihi Seamount.</title>
        <authorList>
            <person name="Smith H."/>
            <person name="Abuyen K."/>
            <person name="Tremblay J."/>
            <person name="Savalia P."/>
            <person name="Perez-Rodriguez I."/>
            <person name="Emerson D."/>
            <person name="Tully B."/>
            <person name="Amend J."/>
        </authorList>
    </citation>
    <scope>NUCLEOTIDE SEQUENCE [LARGE SCALE GENOMIC DNA]</scope>
    <source>
        <strain evidence="4 5">HR-1</strain>
    </source>
</reference>
<dbReference type="GO" id="GO:0003755">
    <property type="term" value="F:peptidyl-prolyl cis-trans isomerase activity"/>
    <property type="evidence" value="ECO:0007669"/>
    <property type="project" value="UniProtKB-KW"/>
</dbReference>
<feature type="chain" id="PRO_5014335350" description="PpiC domain-containing protein" evidence="2">
    <location>
        <begin position="26"/>
        <end position="321"/>
    </location>
</feature>
<evidence type="ECO:0000313" key="4">
    <source>
        <dbReference type="EMBL" id="PNU20799.1"/>
    </source>
</evidence>
<keyword evidence="1" id="KW-0697">Rotamase</keyword>
<dbReference type="PROSITE" id="PS50198">
    <property type="entry name" value="PPIC_PPIASE_2"/>
    <property type="match status" value="1"/>
</dbReference>
<evidence type="ECO:0000256" key="1">
    <source>
        <dbReference type="PROSITE-ProRule" id="PRU00278"/>
    </source>
</evidence>
<dbReference type="InterPro" id="IPR050245">
    <property type="entry name" value="PrsA_foldase"/>
</dbReference>
<evidence type="ECO:0000256" key="2">
    <source>
        <dbReference type="SAM" id="SignalP"/>
    </source>
</evidence>
<keyword evidence="2" id="KW-0732">Signal</keyword>